<feature type="region of interest" description="Disordered" evidence="1">
    <location>
        <begin position="612"/>
        <end position="643"/>
    </location>
</feature>
<evidence type="ECO:0000313" key="3">
    <source>
        <dbReference type="EMBL" id="MBW7569737.1"/>
    </source>
</evidence>
<feature type="signal peptide" evidence="2">
    <location>
        <begin position="1"/>
        <end position="18"/>
    </location>
</feature>
<comment type="caution">
    <text evidence="3">The sequence shown here is derived from an EMBL/GenBank/DDBJ whole genome shotgun (WGS) entry which is preliminary data.</text>
</comment>
<name>A0ABS7DEL3_9GAMM</name>
<protein>
    <submittedName>
        <fullName evidence="3">Uncharacterized protein</fullName>
    </submittedName>
</protein>
<feature type="compositionally biased region" description="Basic and acidic residues" evidence="1">
    <location>
        <begin position="613"/>
        <end position="628"/>
    </location>
</feature>
<accession>A0ABS7DEL3</accession>
<dbReference type="RefSeq" id="WP_219936713.1">
    <property type="nucleotide sequence ID" value="NZ_JAGFNY010000004.1"/>
</dbReference>
<organism evidence="3 4">
    <name type="scientific">Succinivibrio faecicola</name>
    <dbReference type="NCBI Taxonomy" id="2820300"/>
    <lineage>
        <taxon>Bacteria</taxon>
        <taxon>Pseudomonadati</taxon>
        <taxon>Pseudomonadota</taxon>
        <taxon>Gammaproteobacteria</taxon>
        <taxon>Aeromonadales</taxon>
        <taxon>Succinivibrionaceae</taxon>
        <taxon>Succinivibrio</taxon>
    </lineage>
</organism>
<gene>
    <name evidence="3" type="ORF">J5V48_02390</name>
</gene>
<feature type="chain" id="PRO_5045444451" evidence="2">
    <location>
        <begin position="19"/>
        <end position="651"/>
    </location>
</feature>
<reference evidence="3 4" key="1">
    <citation type="submission" date="2021-03" db="EMBL/GenBank/DDBJ databases">
        <title>Succinivibrio sp. nov. isolated from feces of cow.</title>
        <authorList>
            <person name="Choi J.-Y."/>
        </authorList>
    </citation>
    <scope>NUCLEOTIDE SEQUENCE [LARGE SCALE GENOMIC DNA]</scope>
    <source>
        <strain evidence="3 4">AGMB01872</strain>
    </source>
</reference>
<proteinExistence type="predicted"/>
<evidence type="ECO:0000256" key="1">
    <source>
        <dbReference type="SAM" id="MobiDB-lite"/>
    </source>
</evidence>
<evidence type="ECO:0000256" key="2">
    <source>
        <dbReference type="SAM" id="SignalP"/>
    </source>
</evidence>
<dbReference type="EMBL" id="JAGFNY010000004">
    <property type="protein sequence ID" value="MBW7569737.1"/>
    <property type="molecule type" value="Genomic_DNA"/>
</dbReference>
<feature type="compositionally biased region" description="Acidic residues" evidence="1">
    <location>
        <begin position="629"/>
        <end position="643"/>
    </location>
</feature>
<keyword evidence="4" id="KW-1185">Reference proteome</keyword>
<evidence type="ECO:0000313" key="4">
    <source>
        <dbReference type="Proteomes" id="UP000731465"/>
    </source>
</evidence>
<keyword evidence="2" id="KW-0732">Signal</keyword>
<sequence length="651" mass="75191">MKLVFRFLLLFVFIKSSACLSNIWEAGELTYKNGSTEISAFVNTKENTQLQVVLCSKKSIDNYRFTLLLPKKVLSDSVIKVKVYTDDSEVEQYAEVSGNSIDFQVDESLLLAIPYSAKLQLEFNSEDAEYLGLPKILDVSMKGAELALKNVSSQCTALCLNNGFSCNKSLLSSILWPVNSFNSLEYEQIDDLCTKQTRPDVYRFNLTKKCKAKLDRFYNNEGVGPLSFVYQLFNSPNSAYKKYEQSWKETVALSPVVAEDMNRYELNDWYLLLYSLVGNRHIREFPNSFYAINNHKGDPTTLVYDIDNRYEMELLKYSSVLYRRMNSSIKSKNSVTKTLKLWSDFYRQLTQMLPNIHHAQAVRPIIYKSMLMRIWNLAGRPNGVKFYSKNMFRHGTNGKTITDENLEKQCSLFEGSNGEQFFYASSDCVKSVADIMRTSPYNTSLYKDLEIKWDNYAKAWMSSPFYNDSLDDAIGENKRANLTLIILSLFREYGFGDYFQIRECLSSRDSDICSYESNKYYSTYTKEFNYRLDSISNVSADDANSLNELNNLYLEYYHALELYLDDLVSSNTIPLWRADFIKSLASIVQTNAMLNFAYSREELPDISQNMQKEGTDEKMTIEQDKYDDNDGQPDDIYNSDDDIDEDIIVPM</sequence>
<dbReference type="Proteomes" id="UP000731465">
    <property type="component" value="Unassembled WGS sequence"/>
</dbReference>